<reference evidence="7" key="1">
    <citation type="submission" date="2020-10" db="EMBL/GenBank/DDBJ databases">
        <title>Bacterium isolated from coastal waters sediment.</title>
        <authorList>
            <person name="Chen R.-J."/>
            <person name="Lu D.-C."/>
            <person name="Zhu K.-L."/>
            <person name="Du Z.-J."/>
        </authorList>
    </citation>
    <scope>NUCLEOTIDE SEQUENCE</scope>
    <source>
        <strain evidence="7">N1Y112</strain>
    </source>
</reference>
<sequence length="290" mass="32663">MSNSDQIQRILFDELDIRGVLVGLEDSYQKALEKHNYPQVIRRVLGEMMAAATVLSSNLKFKGRLILQAQGEGSVSLLMAECNDQHDLRAIARYEGELPDDASFIELLEKGRMAITIDPDQGQRYQGVVPLEGNTLAACLEGYFGQSEQLPTQMHFVADDTHAAGFFLQVLPAEGNGEEDWTRISHLASTLKDEELLTLDNNTLLYRLFHEEQCRLYEADPVQFRCDCSRDRSLNTLKFMTKEELQGILDEQGNIDVACQFCNEQYHFDQADLDLMFSDTASAPGSDSVH</sequence>
<dbReference type="SUPFAM" id="SSF118352">
    <property type="entry name" value="HSP33 redox switch-like"/>
    <property type="match status" value="1"/>
</dbReference>
<feature type="disulfide bond" description="Redox-active" evidence="6">
    <location>
        <begin position="259"/>
        <end position="262"/>
    </location>
</feature>
<keyword evidence="8" id="KW-1185">Reference proteome</keyword>
<dbReference type="NCBIfam" id="NF001033">
    <property type="entry name" value="PRK00114.1"/>
    <property type="match status" value="1"/>
</dbReference>
<dbReference type="Pfam" id="PF01430">
    <property type="entry name" value="HSP33"/>
    <property type="match status" value="1"/>
</dbReference>
<dbReference type="InterPro" id="IPR023212">
    <property type="entry name" value="Hsp33_helix_hairpin_bin_dom_sf"/>
</dbReference>
<dbReference type="PIRSF" id="PIRSF005261">
    <property type="entry name" value="Heat_shock_Hsp33"/>
    <property type="match status" value="1"/>
</dbReference>
<dbReference type="PANTHER" id="PTHR30111">
    <property type="entry name" value="33 KDA CHAPERONIN"/>
    <property type="match status" value="1"/>
</dbReference>
<comment type="function">
    <text evidence="6">Redox regulated molecular chaperone. Protects both thermally unfolding and oxidatively damaged proteins from irreversible aggregation. Plays an important role in the bacterial defense system toward oxidative stress.</text>
</comment>
<feature type="disulfide bond" description="Redox-active" evidence="6">
    <location>
        <begin position="226"/>
        <end position="228"/>
    </location>
</feature>
<name>A0A8J7FLW2_9GAMM</name>
<keyword evidence="4 6" id="KW-0143">Chaperone</keyword>
<evidence type="ECO:0000256" key="6">
    <source>
        <dbReference type="HAMAP-Rule" id="MF_00117"/>
    </source>
</evidence>
<dbReference type="GO" id="GO:0044183">
    <property type="term" value="F:protein folding chaperone"/>
    <property type="evidence" value="ECO:0007669"/>
    <property type="project" value="TreeGrafter"/>
</dbReference>
<comment type="similarity">
    <text evidence="6">Belongs to the HSP33 family.</text>
</comment>
<keyword evidence="3 6" id="KW-1015">Disulfide bond</keyword>
<dbReference type="SUPFAM" id="SSF64397">
    <property type="entry name" value="Hsp33 domain"/>
    <property type="match status" value="1"/>
</dbReference>
<comment type="PTM">
    <text evidence="6">Under oxidizing conditions two disulfide bonds are formed involving the reactive cysteines. Under reducing conditions zinc is bound to the reactive cysteines and the protein is inactive.</text>
</comment>
<dbReference type="GO" id="GO:0042026">
    <property type="term" value="P:protein refolding"/>
    <property type="evidence" value="ECO:0007669"/>
    <property type="project" value="TreeGrafter"/>
</dbReference>
<protein>
    <recommendedName>
        <fullName evidence="6">33 kDa chaperonin</fullName>
    </recommendedName>
    <alternativeName>
        <fullName evidence="6">Heat shock protein 33 homolog</fullName>
        <shortName evidence="6">HSP33</shortName>
    </alternativeName>
</protein>
<dbReference type="InterPro" id="IPR016153">
    <property type="entry name" value="Heat_shock_Hsp33_N"/>
</dbReference>
<dbReference type="CDD" id="cd00498">
    <property type="entry name" value="Hsp33"/>
    <property type="match status" value="1"/>
</dbReference>
<dbReference type="RefSeq" id="WP_193952438.1">
    <property type="nucleotide sequence ID" value="NZ_JADEYS010000005.1"/>
</dbReference>
<gene>
    <name evidence="6 7" type="primary">hslO</name>
    <name evidence="7" type="ORF">IOQ59_06345</name>
</gene>
<dbReference type="Gene3D" id="1.10.287.480">
    <property type="entry name" value="helix hairpin bin"/>
    <property type="match status" value="1"/>
</dbReference>
<dbReference type="InterPro" id="IPR000397">
    <property type="entry name" value="Heat_shock_Hsp33"/>
</dbReference>
<organism evidence="7 8">
    <name type="scientific">Pontibacterium sinense</name>
    <dbReference type="NCBI Taxonomy" id="2781979"/>
    <lineage>
        <taxon>Bacteria</taxon>
        <taxon>Pseudomonadati</taxon>
        <taxon>Pseudomonadota</taxon>
        <taxon>Gammaproteobacteria</taxon>
        <taxon>Oceanospirillales</taxon>
        <taxon>Oceanospirillaceae</taxon>
        <taxon>Pontibacterium</taxon>
    </lineage>
</organism>
<accession>A0A8J7FLW2</accession>
<keyword evidence="5 6" id="KW-0676">Redox-active center</keyword>
<dbReference type="Gene3D" id="3.55.30.10">
    <property type="entry name" value="Hsp33 domain"/>
    <property type="match status" value="1"/>
</dbReference>
<keyword evidence="2 6" id="KW-0862">Zinc</keyword>
<keyword evidence="1 6" id="KW-0963">Cytoplasm</keyword>
<dbReference type="HAMAP" id="MF_00117">
    <property type="entry name" value="HslO"/>
    <property type="match status" value="1"/>
</dbReference>
<dbReference type="Proteomes" id="UP000640333">
    <property type="component" value="Unassembled WGS sequence"/>
</dbReference>
<dbReference type="PANTHER" id="PTHR30111:SF1">
    <property type="entry name" value="33 KDA CHAPERONIN"/>
    <property type="match status" value="1"/>
</dbReference>
<comment type="caution">
    <text evidence="7">The sequence shown here is derived from an EMBL/GenBank/DDBJ whole genome shotgun (WGS) entry which is preliminary data.</text>
</comment>
<dbReference type="GO" id="GO:0005737">
    <property type="term" value="C:cytoplasm"/>
    <property type="evidence" value="ECO:0007669"/>
    <property type="project" value="UniProtKB-SubCell"/>
</dbReference>
<evidence type="ECO:0000256" key="1">
    <source>
        <dbReference type="ARBA" id="ARBA00022490"/>
    </source>
</evidence>
<dbReference type="EMBL" id="JADEYS010000005">
    <property type="protein sequence ID" value="MBE9396882.1"/>
    <property type="molecule type" value="Genomic_DNA"/>
</dbReference>
<dbReference type="AlphaFoldDB" id="A0A8J7FLW2"/>
<dbReference type="Gene3D" id="3.90.1280.10">
    <property type="entry name" value="HSP33 redox switch-like"/>
    <property type="match status" value="1"/>
</dbReference>
<evidence type="ECO:0000256" key="2">
    <source>
        <dbReference type="ARBA" id="ARBA00022833"/>
    </source>
</evidence>
<dbReference type="GO" id="GO:0051082">
    <property type="term" value="F:unfolded protein binding"/>
    <property type="evidence" value="ECO:0007669"/>
    <property type="project" value="UniProtKB-UniRule"/>
</dbReference>
<dbReference type="InterPro" id="IPR016154">
    <property type="entry name" value="Heat_shock_Hsp33_C"/>
</dbReference>
<evidence type="ECO:0000313" key="8">
    <source>
        <dbReference type="Proteomes" id="UP000640333"/>
    </source>
</evidence>
<comment type="subcellular location">
    <subcellularLocation>
        <location evidence="6">Cytoplasm</location>
    </subcellularLocation>
</comment>
<proteinExistence type="inferred from homology"/>
<evidence type="ECO:0000256" key="5">
    <source>
        <dbReference type="ARBA" id="ARBA00023284"/>
    </source>
</evidence>
<evidence type="ECO:0000256" key="3">
    <source>
        <dbReference type="ARBA" id="ARBA00023157"/>
    </source>
</evidence>
<evidence type="ECO:0000313" key="7">
    <source>
        <dbReference type="EMBL" id="MBE9396882.1"/>
    </source>
</evidence>
<evidence type="ECO:0000256" key="4">
    <source>
        <dbReference type="ARBA" id="ARBA00023186"/>
    </source>
</evidence>